<dbReference type="Proteomes" id="UP000186804">
    <property type="component" value="Unassembled WGS sequence"/>
</dbReference>
<dbReference type="GeneID" id="92366247"/>
<keyword evidence="1" id="KW-1133">Transmembrane helix</keyword>
<proteinExistence type="predicted"/>
<keyword evidence="1" id="KW-0812">Transmembrane</keyword>
<accession>A0A1J4MSK0</accession>
<reference evidence="2 3" key="1">
    <citation type="submission" date="2016-10" db="EMBL/GenBank/DDBJ databases">
        <title>Reductive evolution of mitochondrial metabolism and differential evolution of invasion-related proteins in Cryptosporidium.</title>
        <authorList>
            <person name="Liu S."/>
            <person name="Roellig D.M."/>
            <person name="Guo Y."/>
            <person name="Li N."/>
            <person name="Frace M.A."/>
            <person name="Tang K."/>
            <person name="Zhang L."/>
            <person name="Feng Y."/>
            <person name="Xiao L."/>
        </authorList>
    </citation>
    <scope>NUCLEOTIDE SEQUENCE [LARGE SCALE GENOMIC DNA]</scope>
    <source>
        <strain evidence="2">30847</strain>
    </source>
</reference>
<dbReference type="VEuPathDB" id="CryptoDB:cand_020630"/>
<keyword evidence="3" id="KW-1185">Reference proteome</keyword>
<gene>
    <name evidence="2" type="ORF">cand_020630</name>
</gene>
<sequence>MESIQDVNNYPVTIVKGKIFDGMKTSSSIETCVTSTSTQDIPLNQSGEMNFENAINSTCIVSVTKDSVVDTITTVTKEIKIRSRLYYTERSLLVGTIGTSIKSLGVAFSIINGNYWCGLYFLYFFSIIPTMFFATRHNSANYLYIAISQIFLSFSLATWIRNLIILSINVRDNQFNLESRSIFLVLDILITLGLMIGLVTNIVNTLKIRKIFKKLNSQYLDLCIGHRLISNWICFGKKECTVSIPMCSN</sequence>
<organism evidence="2 3">
    <name type="scientific">Cryptosporidium andersoni</name>
    <dbReference type="NCBI Taxonomy" id="117008"/>
    <lineage>
        <taxon>Eukaryota</taxon>
        <taxon>Sar</taxon>
        <taxon>Alveolata</taxon>
        <taxon>Apicomplexa</taxon>
        <taxon>Conoidasida</taxon>
        <taxon>Coccidia</taxon>
        <taxon>Eucoccidiorida</taxon>
        <taxon>Eimeriorina</taxon>
        <taxon>Cryptosporidiidae</taxon>
        <taxon>Cryptosporidium</taxon>
    </lineage>
</organism>
<comment type="caution">
    <text evidence="2">The sequence shown here is derived from an EMBL/GenBank/DDBJ whole genome shotgun (WGS) entry which is preliminary data.</text>
</comment>
<feature type="transmembrane region" description="Helical" evidence="1">
    <location>
        <begin position="118"/>
        <end position="135"/>
    </location>
</feature>
<name>A0A1J4MSK0_9CRYT</name>
<dbReference type="EMBL" id="LRBS01000044">
    <property type="protein sequence ID" value="OII77225.1"/>
    <property type="molecule type" value="Genomic_DNA"/>
</dbReference>
<evidence type="ECO:0000256" key="1">
    <source>
        <dbReference type="SAM" id="Phobius"/>
    </source>
</evidence>
<feature type="transmembrane region" description="Helical" evidence="1">
    <location>
        <begin position="92"/>
        <end position="112"/>
    </location>
</feature>
<keyword evidence="1" id="KW-0472">Membrane</keyword>
<protein>
    <submittedName>
        <fullName evidence="2">Uncharacterized protein</fullName>
    </submittedName>
</protein>
<dbReference type="OrthoDB" id="340563at2759"/>
<feature type="transmembrane region" description="Helical" evidence="1">
    <location>
        <begin position="142"/>
        <end position="161"/>
    </location>
</feature>
<feature type="transmembrane region" description="Helical" evidence="1">
    <location>
        <begin position="181"/>
        <end position="203"/>
    </location>
</feature>
<evidence type="ECO:0000313" key="3">
    <source>
        <dbReference type="Proteomes" id="UP000186804"/>
    </source>
</evidence>
<evidence type="ECO:0000313" key="2">
    <source>
        <dbReference type="EMBL" id="OII77225.1"/>
    </source>
</evidence>
<dbReference type="RefSeq" id="XP_067069071.1">
    <property type="nucleotide sequence ID" value="XM_067212293.1"/>
</dbReference>
<dbReference type="AlphaFoldDB" id="A0A1J4MSK0"/>